<reference evidence="8" key="1">
    <citation type="submission" date="2020-11" db="EMBL/GenBank/DDBJ databases">
        <authorList>
            <consortium name="DOE Joint Genome Institute"/>
            <person name="Ahrendt S."/>
            <person name="Riley R."/>
            <person name="Andreopoulos W."/>
            <person name="Labutti K."/>
            <person name="Pangilinan J."/>
            <person name="Ruiz-Duenas F.J."/>
            <person name="Barrasa J.M."/>
            <person name="Sanchez-Garcia M."/>
            <person name="Camarero S."/>
            <person name="Miyauchi S."/>
            <person name="Serrano A."/>
            <person name="Linde D."/>
            <person name="Babiker R."/>
            <person name="Drula E."/>
            <person name="Ayuso-Fernandez I."/>
            <person name="Pacheco R."/>
            <person name="Padilla G."/>
            <person name="Ferreira P."/>
            <person name="Barriuso J."/>
            <person name="Kellner H."/>
            <person name="Castanera R."/>
            <person name="Alfaro M."/>
            <person name="Ramirez L."/>
            <person name="Pisabarro A.G."/>
            <person name="Kuo A."/>
            <person name="Tritt A."/>
            <person name="Lipzen A."/>
            <person name="He G."/>
            <person name="Yan M."/>
            <person name="Ng V."/>
            <person name="Cullen D."/>
            <person name="Martin F."/>
            <person name="Rosso M.-N."/>
            <person name="Henrissat B."/>
            <person name="Hibbett D."/>
            <person name="Martinez A.T."/>
            <person name="Grigoriev I.V."/>
        </authorList>
    </citation>
    <scope>NUCLEOTIDE SEQUENCE</scope>
    <source>
        <strain evidence="8">MF-IS2</strain>
    </source>
</reference>
<dbReference type="OrthoDB" id="654211at2759"/>
<dbReference type="EMBL" id="MU151081">
    <property type="protein sequence ID" value="KAF9451713.1"/>
    <property type="molecule type" value="Genomic_DNA"/>
</dbReference>
<accession>A0A9P5XHX8</accession>
<dbReference type="GO" id="GO:0000978">
    <property type="term" value="F:RNA polymerase II cis-regulatory region sequence-specific DNA binding"/>
    <property type="evidence" value="ECO:0007669"/>
    <property type="project" value="TreeGrafter"/>
</dbReference>
<dbReference type="PANTHER" id="PTHR19818:SF139">
    <property type="entry name" value="PAIR-RULE PROTEIN ODD-PAIRED"/>
    <property type="match status" value="1"/>
</dbReference>
<keyword evidence="3 5" id="KW-0863">Zinc-finger</keyword>
<evidence type="ECO:0000256" key="5">
    <source>
        <dbReference type="PROSITE-ProRule" id="PRU00042"/>
    </source>
</evidence>
<evidence type="ECO:0000259" key="7">
    <source>
        <dbReference type="PROSITE" id="PS50157"/>
    </source>
</evidence>
<feature type="compositionally biased region" description="Basic residues" evidence="6">
    <location>
        <begin position="194"/>
        <end position="203"/>
    </location>
</feature>
<evidence type="ECO:0000313" key="9">
    <source>
        <dbReference type="Proteomes" id="UP000807342"/>
    </source>
</evidence>
<evidence type="ECO:0000256" key="2">
    <source>
        <dbReference type="ARBA" id="ARBA00022737"/>
    </source>
</evidence>
<keyword evidence="2" id="KW-0677">Repeat</keyword>
<dbReference type="InterPro" id="IPR050329">
    <property type="entry name" value="GLI_C2H2-zinc-finger"/>
</dbReference>
<dbReference type="Gene3D" id="3.30.160.60">
    <property type="entry name" value="Classic Zinc Finger"/>
    <property type="match status" value="1"/>
</dbReference>
<comment type="caution">
    <text evidence="8">The sequence shown here is derived from an EMBL/GenBank/DDBJ whole genome shotgun (WGS) entry which is preliminary data.</text>
</comment>
<dbReference type="Proteomes" id="UP000807342">
    <property type="component" value="Unassembled WGS sequence"/>
</dbReference>
<feature type="compositionally biased region" description="Basic and acidic residues" evidence="6">
    <location>
        <begin position="22"/>
        <end position="31"/>
    </location>
</feature>
<proteinExistence type="predicted"/>
<dbReference type="GO" id="GO:0045944">
    <property type="term" value="P:positive regulation of transcription by RNA polymerase II"/>
    <property type="evidence" value="ECO:0007669"/>
    <property type="project" value="UniProtKB-ARBA"/>
</dbReference>
<feature type="domain" description="C2H2-type" evidence="7">
    <location>
        <begin position="164"/>
        <end position="188"/>
    </location>
</feature>
<dbReference type="InterPro" id="IPR036236">
    <property type="entry name" value="Znf_C2H2_sf"/>
</dbReference>
<sequence>MPPTGRKTAPNRRTVSSPQKSISRDTASERRKAARRVRRSPSPVPHDAIQTAALEKALDGALLADITVPQLRTLIKKYPIPAHLDGKWENYAVYQPNPTNSKKDHRCTYEGCPYKGKKQLVQRHIEGVHLKMKQYHCPYCDSAFHQETCAITHISSIHLKVFPFRCKFECAKRFNDVARRHRHYQDVHGYAPKQTKRSPRSKKLPTAESVSV</sequence>
<evidence type="ECO:0000256" key="3">
    <source>
        <dbReference type="ARBA" id="ARBA00022771"/>
    </source>
</evidence>
<name>A0A9P5XHX8_9AGAR</name>
<dbReference type="SMART" id="SM00355">
    <property type="entry name" value="ZnF_C2H2"/>
    <property type="match status" value="3"/>
</dbReference>
<feature type="region of interest" description="Disordered" evidence="6">
    <location>
        <begin position="1"/>
        <end position="45"/>
    </location>
</feature>
<dbReference type="GO" id="GO:0000981">
    <property type="term" value="F:DNA-binding transcription factor activity, RNA polymerase II-specific"/>
    <property type="evidence" value="ECO:0007669"/>
    <property type="project" value="TreeGrafter"/>
</dbReference>
<feature type="region of interest" description="Disordered" evidence="6">
    <location>
        <begin position="185"/>
        <end position="212"/>
    </location>
</feature>
<feature type="compositionally biased region" description="Polar residues" evidence="6">
    <location>
        <begin position="11"/>
        <end position="21"/>
    </location>
</feature>
<feature type="domain" description="C2H2-type" evidence="7">
    <location>
        <begin position="135"/>
        <end position="163"/>
    </location>
</feature>
<dbReference type="GO" id="GO:0008270">
    <property type="term" value="F:zinc ion binding"/>
    <property type="evidence" value="ECO:0007669"/>
    <property type="project" value="UniProtKB-KW"/>
</dbReference>
<evidence type="ECO:0000256" key="4">
    <source>
        <dbReference type="ARBA" id="ARBA00022833"/>
    </source>
</evidence>
<keyword evidence="4" id="KW-0862">Zinc</keyword>
<dbReference type="PANTHER" id="PTHR19818">
    <property type="entry name" value="ZINC FINGER PROTEIN ZIC AND GLI"/>
    <property type="match status" value="1"/>
</dbReference>
<protein>
    <recommendedName>
        <fullName evidence="7">C2H2-type domain-containing protein</fullName>
    </recommendedName>
</protein>
<keyword evidence="9" id="KW-1185">Reference proteome</keyword>
<dbReference type="PROSITE" id="PS50157">
    <property type="entry name" value="ZINC_FINGER_C2H2_2"/>
    <property type="match status" value="2"/>
</dbReference>
<dbReference type="AlphaFoldDB" id="A0A9P5XHX8"/>
<organism evidence="8 9">
    <name type="scientific">Macrolepiota fuliginosa MF-IS2</name>
    <dbReference type="NCBI Taxonomy" id="1400762"/>
    <lineage>
        <taxon>Eukaryota</taxon>
        <taxon>Fungi</taxon>
        <taxon>Dikarya</taxon>
        <taxon>Basidiomycota</taxon>
        <taxon>Agaricomycotina</taxon>
        <taxon>Agaricomycetes</taxon>
        <taxon>Agaricomycetidae</taxon>
        <taxon>Agaricales</taxon>
        <taxon>Agaricineae</taxon>
        <taxon>Agaricaceae</taxon>
        <taxon>Macrolepiota</taxon>
    </lineage>
</organism>
<dbReference type="InterPro" id="IPR013087">
    <property type="entry name" value="Znf_C2H2_type"/>
</dbReference>
<evidence type="ECO:0000313" key="8">
    <source>
        <dbReference type="EMBL" id="KAF9451713.1"/>
    </source>
</evidence>
<dbReference type="PROSITE" id="PS00028">
    <property type="entry name" value="ZINC_FINGER_C2H2_1"/>
    <property type="match status" value="2"/>
</dbReference>
<keyword evidence="1" id="KW-0479">Metal-binding</keyword>
<gene>
    <name evidence="8" type="ORF">P691DRAFT_329102</name>
</gene>
<evidence type="ECO:0000256" key="6">
    <source>
        <dbReference type="SAM" id="MobiDB-lite"/>
    </source>
</evidence>
<evidence type="ECO:0000256" key="1">
    <source>
        <dbReference type="ARBA" id="ARBA00022723"/>
    </source>
</evidence>
<dbReference type="GO" id="GO:0005634">
    <property type="term" value="C:nucleus"/>
    <property type="evidence" value="ECO:0007669"/>
    <property type="project" value="UniProtKB-ARBA"/>
</dbReference>
<dbReference type="SUPFAM" id="SSF57667">
    <property type="entry name" value="beta-beta-alpha zinc fingers"/>
    <property type="match status" value="1"/>
</dbReference>